<dbReference type="SUPFAM" id="SSF52091">
    <property type="entry name" value="SpoIIaa-like"/>
    <property type="match status" value="1"/>
</dbReference>
<dbReference type="Pfam" id="PF01740">
    <property type="entry name" value="STAS"/>
    <property type="match status" value="1"/>
</dbReference>
<dbReference type="InterPro" id="IPR036513">
    <property type="entry name" value="STAS_dom_sf"/>
</dbReference>
<evidence type="ECO:0000256" key="6">
    <source>
        <dbReference type="SAM" id="Phobius"/>
    </source>
</evidence>
<feature type="transmembrane region" description="Helical" evidence="6">
    <location>
        <begin position="194"/>
        <end position="213"/>
    </location>
</feature>
<keyword evidence="2 6" id="KW-0812">Transmembrane</keyword>
<dbReference type="AlphaFoldDB" id="A0A7Y9QTZ5"/>
<feature type="transmembrane region" description="Helical" evidence="6">
    <location>
        <begin position="369"/>
        <end position="400"/>
    </location>
</feature>
<evidence type="ECO:0000256" key="5">
    <source>
        <dbReference type="SAM" id="MobiDB-lite"/>
    </source>
</evidence>
<reference evidence="8 9" key="1">
    <citation type="submission" date="2020-07" db="EMBL/GenBank/DDBJ databases">
        <title>Genomic Encyclopedia of Archaeal and Bacterial Type Strains, Phase II (KMG-II): from individual species to whole genera.</title>
        <authorList>
            <person name="Goeker M."/>
        </authorList>
    </citation>
    <scope>NUCLEOTIDE SEQUENCE [LARGE SCALE GENOMIC DNA]</scope>
    <source>
        <strain evidence="8 9">DSM 21226</strain>
    </source>
</reference>
<comment type="caution">
    <text evidence="8">The sequence shown here is derived from an EMBL/GenBank/DDBJ whole genome shotgun (WGS) entry which is preliminary data.</text>
</comment>
<evidence type="ECO:0000313" key="9">
    <source>
        <dbReference type="Proteomes" id="UP000518288"/>
    </source>
</evidence>
<feature type="transmembrane region" description="Helical" evidence="6">
    <location>
        <begin position="289"/>
        <end position="311"/>
    </location>
</feature>
<dbReference type="Proteomes" id="UP000518288">
    <property type="component" value="Unassembled WGS sequence"/>
</dbReference>
<dbReference type="InterPro" id="IPR002645">
    <property type="entry name" value="STAS_dom"/>
</dbReference>
<keyword evidence="9" id="KW-1185">Reference proteome</keyword>
<comment type="subcellular location">
    <subcellularLocation>
        <location evidence="1">Membrane</location>
        <topology evidence="1">Multi-pass membrane protein</topology>
    </subcellularLocation>
</comment>
<evidence type="ECO:0000313" key="8">
    <source>
        <dbReference type="EMBL" id="NYG31368.1"/>
    </source>
</evidence>
<dbReference type="RefSeq" id="WP_179632366.1">
    <property type="nucleotide sequence ID" value="NZ_JACCFH010000001.1"/>
</dbReference>
<evidence type="ECO:0000256" key="3">
    <source>
        <dbReference type="ARBA" id="ARBA00022989"/>
    </source>
</evidence>
<keyword evidence="3 6" id="KW-1133">Transmembrane helix</keyword>
<dbReference type="EMBL" id="JACCFH010000001">
    <property type="protein sequence ID" value="NYG31368.1"/>
    <property type="molecule type" value="Genomic_DNA"/>
</dbReference>
<dbReference type="GO" id="GO:0016020">
    <property type="term" value="C:membrane"/>
    <property type="evidence" value="ECO:0007669"/>
    <property type="project" value="UniProtKB-SubCell"/>
</dbReference>
<keyword evidence="4 6" id="KW-0472">Membrane</keyword>
<feature type="transmembrane region" description="Helical" evidence="6">
    <location>
        <begin position="116"/>
        <end position="135"/>
    </location>
</feature>
<organism evidence="8 9">
    <name type="scientific">Sphaerotilus montanus</name>
    <dbReference type="NCBI Taxonomy" id="522889"/>
    <lineage>
        <taxon>Bacteria</taxon>
        <taxon>Pseudomonadati</taxon>
        <taxon>Pseudomonadota</taxon>
        <taxon>Betaproteobacteria</taxon>
        <taxon>Burkholderiales</taxon>
        <taxon>Sphaerotilaceae</taxon>
        <taxon>Sphaerotilus</taxon>
    </lineage>
</organism>
<evidence type="ECO:0000256" key="4">
    <source>
        <dbReference type="ARBA" id="ARBA00023136"/>
    </source>
</evidence>
<dbReference type="GO" id="GO:0055085">
    <property type="term" value="P:transmembrane transport"/>
    <property type="evidence" value="ECO:0007669"/>
    <property type="project" value="InterPro"/>
</dbReference>
<dbReference type="Pfam" id="PF00916">
    <property type="entry name" value="Sulfate_transp"/>
    <property type="match status" value="1"/>
</dbReference>
<dbReference type="CDD" id="cd07042">
    <property type="entry name" value="STAS_SulP_like_sulfate_transporter"/>
    <property type="match status" value="1"/>
</dbReference>
<evidence type="ECO:0000259" key="7">
    <source>
        <dbReference type="PROSITE" id="PS50801"/>
    </source>
</evidence>
<feature type="transmembrane region" description="Helical" evidence="6">
    <location>
        <begin position="142"/>
        <end position="162"/>
    </location>
</feature>
<dbReference type="InterPro" id="IPR001902">
    <property type="entry name" value="SLC26A/SulP_fam"/>
</dbReference>
<dbReference type="PROSITE" id="PS50801">
    <property type="entry name" value="STAS"/>
    <property type="match status" value="1"/>
</dbReference>
<feature type="transmembrane region" description="Helical" evidence="6">
    <location>
        <begin position="331"/>
        <end position="349"/>
    </location>
</feature>
<feature type="transmembrane region" description="Helical" evidence="6">
    <location>
        <begin position="78"/>
        <end position="110"/>
    </location>
</feature>
<feature type="domain" description="STAS" evidence="7">
    <location>
        <begin position="496"/>
        <end position="599"/>
    </location>
</feature>
<dbReference type="InterPro" id="IPR011547">
    <property type="entry name" value="SLC26A/SulP_dom"/>
</dbReference>
<feature type="region of interest" description="Disordered" evidence="5">
    <location>
        <begin position="464"/>
        <end position="484"/>
    </location>
</feature>
<protein>
    <submittedName>
        <fullName evidence="8">SulP family sulfate permease</fullName>
    </submittedName>
</protein>
<dbReference type="Gene3D" id="3.30.750.24">
    <property type="entry name" value="STAS domain"/>
    <property type="match status" value="1"/>
</dbReference>
<gene>
    <name evidence="8" type="ORF">BDD16_000354</name>
</gene>
<feature type="transmembrane region" description="Helical" evidence="6">
    <location>
        <begin position="421"/>
        <end position="451"/>
    </location>
</feature>
<accession>A0A7Y9QTZ5</accession>
<feature type="transmembrane region" description="Helical" evidence="6">
    <location>
        <begin position="46"/>
        <end position="66"/>
    </location>
</feature>
<name>A0A7Y9QTZ5_9BURK</name>
<sequence length="618" mass="66084">METPRVPNWSIFLSKPAWLQRLHPFHPRLLDTLRAGYGRERFLADLGAGATVGIVALPLAMAFAIASGVKPEQGLYTAIIAGFLISALGGSAVQIGGPAGAFIVIIYGIIERYGLPNLLIATMLAGVLLFAMGLLRLGGMVRYIPVSIVIGFTNGIAVLIALSQLRDLFGLRIDKMPADFFAQIRTLWAHADSFNPWAFALGMVCLVGLFVWMKLFKPGTILPTQLVEGRSARVISRVPGPIVALISLTLVSTLFNLPVETIGSRFGGIPQALPAFELPDFTWATAKQLLMPTLTIALLGAIESLLCARVADNMIDAPRHDPNQELMAQGVANFVVPLFGGIPATGTIARTVTNVRAGAVSPVAGMVHALALLAIMLVAAPLAMNVPLAVLAGILLFVAWNMGEWHEFARLRHFKLPYRSVLLGTFFLTVIFDLTIAVEVGLLLACGFFIWRMSQLFQVERVSADTAPPPSPQPSSSPSMASASGDFQDTLPLAEPGVEVFSFYGTLFFGAVGKVESLPDRLHAGTRVVVLEMHRLISVDTSGVDALVQLHRQLQRRGVRLIVAALNEQPRSLLTRSGFDTLLGEHGVAPTLAAALEAAHLYVDPLSGRPPAGSTPAG</sequence>
<dbReference type="PANTHER" id="PTHR11814">
    <property type="entry name" value="SULFATE TRANSPORTER"/>
    <property type="match status" value="1"/>
</dbReference>
<proteinExistence type="predicted"/>
<evidence type="ECO:0000256" key="1">
    <source>
        <dbReference type="ARBA" id="ARBA00004141"/>
    </source>
</evidence>
<evidence type="ECO:0000256" key="2">
    <source>
        <dbReference type="ARBA" id="ARBA00022692"/>
    </source>
</evidence>